<evidence type="ECO:0000256" key="5">
    <source>
        <dbReference type="ARBA" id="ARBA00022856"/>
    </source>
</evidence>
<reference evidence="10" key="1">
    <citation type="submission" date="2021-03" db="EMBL/GenBank/DDBJ databases">
        <title>Revisited historic fungal species revealed as producer of novel bioactive compounds through whole genome sequencing and comparative genomics.</title>
        <authorList>
            <person name="Vignolle G.A."/>
            <person name="Hochenegger N."/>
            <person name="Mach R.L."/>
            <person name="Mach-Aigner A.R."/>
            <person name="Javad Rahimi M."/>
            <person name="Salim K.A."/>
            <person name="Chan C.M."/>
            <person name="Lim L.B.L."/>
            <person name="Cai F."/>
            <person name="Druzhinina I.S."/>
            <person name="U'Ren J.M."/>
            <person name="Derntl C."/>
        </authorList>
    </citation>
    <scope>NUCLEOTIDE SEQUENCE</scope>
    <source>
        <strain evidence="10">TUCIM 5799</strain>
    </source>
</reference>
<feature type="transmembrane region" description="Helical" evidence="9">
    <location>
        <begin position="322"/>
        <end position="344"/>
    </location>
</feature>
<dbReference type="NCBIfam" id="TIGR00728">
    <property type="entry name" value="OPT_sfam"/>
    <property type="match status" value="1"/>
</dbReference>
<protein>
    <submittedName>
        <fullName evidence="10">Uncharacterized protein</fullName>
    </submittedName>
</protein>
<dbReference type="Pfam" id="PF03169">
    <property type="entry name" value="OPT"/>
    <property type="match status" value="1"/>
</dbReference>
<proteinExistence type="inferred from homology"/>
<evidence type="ECO:0000256" key="7">
    <source>
        <dbReference type="ARBA" id="ARBA00022989"/>
    </source>
</evidence>
<feature type="transmembrane region" description="Helical" evidence="9">
    <location>
        <begin position="737"/>
        <end position="761"/>
    </location>
</feature>
<feature type="transmembrane region" description="Helical" evidence="9">
    <location>
        <begin position="552"/>
        <end position="572"/>
    </location>
</feature>
<keyword evidence="4 9" id="KW-0812">Transmembrane</keyword>
<comment type="caution">
    <text evidence="10">The sequence shown here is derived from an EMBL/GenBank/DDBJ whole genome shotgun (WGS) entry which is preliminary data.</text>
</comment>
<keyword evidence="6" id="KW-0653">Protein transport</keyword>
<comment type="similarity">
    <text evidence="2">Belongs to the oligopeptide OPT transporter family.</text>
</comment>
<feature type="transmembrane region" description="Helical" evidence="9">
    <location>
        <begin position="182"/>
        <end position="201"/>
    </location>
</feature>
<feature type="transmembrane region" description="Helical" evidence="9">
    <location>
        <begin position="626"/>
        <end position="647"/>
    </location>
</feature>
<dbReference type="Proteomes" id="UP000829685">
    <property type="component" value="Unassembled WGS sequence"/>
</dbReference>
<evidence type="ECO:0000256" key="2">
    <source>
        <dbReference type="ARBA" id="ARBA00008807"/>
    </source>
</evidence>
<feature type="transmembrane region" description="Helical" evidence="9">
    <location>
        <begin position="482"/>
        <end position="502"/>
    </location>
</feature>
<evidence type="ECO:0000256" key="6">
    <source>
        <dbReference type="ARBA" id="ARBA00022927"/>
    </source>
</evidence>
<evidence type="ECO:0000256" key="1">
    <source>
        <dbReference type="ARBA" id="ARBA00004141"/>
    </source>
</evidence>
<feature type="transmembrane region" description="Helical" evidence="9">
    <location>
        <begin position="213"/>
        <end position="231"/>
    </location>
</feature>
<feature type="transmembrane region" description="Helical" evidence="9">
    <location>
        <begin position="113"/>
        <end position="131"/>
    </location>
</feature>
<keyword evidence="8 9" id="KW-0472">Membrane</keyword>
<gene>
    <name evidence="10" type="ORF">JX265_004682</name>
</gene>
<feature type="transmembrane region" description="Helical" evidence="9">
    <location>
        <begin position="356"/>
        <end position="377"/>
    </location>
</feature>
<dbReference type="PANTHER" id="PTHR22601">
    <property type="entry name" value="ISP4 LIKE PROTEIN"/>
    <property type="match status" value="1"/>
</dbReference>
<keyword evidence="3" id="KW-0813">Transport</keyword>
<dbReference type="NCBIfam" id="TIGR00727">
    <property type="entry name" value="ISP4_OPT"/>
    <property type="match status" value="1"/>
</dbReference>
<feature type="transmembrane region" description="Helical" evidence="9">
    <location>
        <begin position="592"/>
        <end position="614"/>
    </location>
</feature>
<feature type="transmembrane region" description="Helical" evidence="9">
    <location>
        <begin position="691"/>
        <end position="717"/>
    </location>
</feature>
<sequence length="804" mass="89745">MGFFRRKGAVEEVLPVQSAEGEGTTTGYEGDNQAVDAANADKHIRRLKDQHRFDPFMEIEKLDAIDSAIETGNGEKEFAVESSLIGENSPYAEVRTAVPNTDDPEMYVDTIRAWTIGFITCTVVAAMNLLMGQHYTGLVIQSSVVQLVAYPMGKGWAKFMPNIHIFGVPLNPGPFNKKEHTIVTMMTAAGAAMSYAFDILLAQQEFYGQYWGWGFQILLTISTQAMGFGMAGLLRRFLIWPAAMVWPATLITCTIMDSLHDHRPTDPSKSNGWTIGRYRFFLIVAASAFGWHWIPFVIAPFLSYLGNFPTWAAPDNLAVNQVFGGVHGLGIIPLSLDWTIPTGWFLSPLQYPSFSLINMGFGGLIFLLGIVGIGFAGEDFNKYLPLLSNTNYDHFGEKYNTTRVVSPDLTLDVDAYKEYSPLFIGPAFSLAYGMGFATLISTLVHVALFYGKDIWHRVRNAKYEEPDVHLKLIRKYKEAPEWWFLSIFLVSFGFGMAAAVAWETHLPWWAYIVTILIGTFFVLPVGTIQAVTNSQTGLNVITEMIVGYMLPGRPVAMMLFKSFGYMFAYNALQYVSDMKVGHYMKVPPRSMFRAQLFAVLWLSIVQVCTFNWLMGNLPDVCTEDQPQGFTCAGARTFFNASVIWGLIGPKRMFGAGSMFAWTNWFWLIGAICPCIQFYFARKYPKSIARYIFFPAVFGVSGMIPPATLFQLLCWLTIGLTFNVVVKRNYFGWWTRYTYVLSGAMDIGTALCLVLFAVGIGISQSSFPAWWGTTGYAETLDQTASAVIKTLGDGEYFGPPPGSWS</sequence>
<feature type="transmembrane region" description="Helical" evidence="9">
    <location>
        <begin position="659"/>
        <end position="679"/>
    </location>
</feature>
<dbReference type="GO" id="GO:0015031">
    <property type="term" value="P:protein transport"/>
    <property type="evidence" value="ECO:0007669"/>
    <property type="project" value="UniProtKB-KW"/>
</dbReference>
<feature type="transmembrane region" description="Helical" evidence="9">
    <location>
        <begin position="237"/>
        <end position="259"/>
    </location>
</feature>
<evidence type="ECO:0000313" key="11">
    <source>
        <dbReference type="Proteomes" id="UP000829685"/>
    </source>
</evidence>
<organism evidence="10 11">
    <name type="scientific">Neoarthrinium moseri</name>
    <dbReference type="NCBI Taxonomy" id="1658444"/>
    <lineage>
        <taxon>Eukaryota</taxon>
        <taxon>Fungi</taxon>
        <taxon>Dikarya</taxon>
        <taxon>Ascomycota</taxon>
        <taxon>Pezizomycotina</taxon>
        <taxon>Sordariomycetes</taxon>
        <taxon>Xylariomycetidae</taxon>
        <taxon>Amphisphaeriales</taxon>
        <taxon>Apiosporaceae</taxon>
        <taxon>Neoarthrinium</taxon>
    </lineage>
</organism>
<dbReference type="InterPro" id="IPR004813">
    <property type="entry name" value="OPT"/>
</dbReference>
<name>A0A9P9WPS6_9PEZI</name>
<evidence type="ECO:0000256" key="8">
    <source>
        <dbReference type="ARBA" id="ARBA00023136"/>
    </source>
</evidence>
<dbReference type="InterPro" id="IPR004648">
    <property type="entry name" value="Oligpept_transpt"/>
</dbReference>
<keyword evidence="5" id="KW-0571">Peptide transport</keyword>
<evidence type="ECO:0000256" key="3">
    <source>
        <dbReference type="ARBA" id="ARBA00022448"/>
    </source>
</evidence>
<comment type="subcellular location">
    <subcellularLocation>
        <location evidence="1">Membrane</location>
        <topology evidence="1">Multi-pass membrane protein</topology>
    </subcellularLocation>
</comment>
<keyword evidence="11" id="KW-1185">Reference proteome</keyword>
<feature type="transmembrane region" description="Helical" evidence="9">
    <location>
        <begin position="430"/>
        <end position="450"/>
    </location>
</feature>
<dbReference type="GO" id="GO:0016020">
    <property type="term" value="C:membrane"/>
    <property type="evidence" value="ECO:0007669"/>
    <property type="project" value="UniProtKB-SubCell"/>
</dbReference>
<dbReference type="EMBL" id="JAFIMR010000009">
    <property type="protein sequence ID" value="KAI1874474.1"/>
    <property type="molecule type" value="Genomic_DNA"/>
</dbReference>
<evidence type="ECO:0000313" key="10">
    <source>
        <dbReference type="EMBL" id="KAI1874474.1"/>
    </source>
</evidence>
<accession>A0A9P9WPS6</accession>
<feature type="transmembrane region" description="Helical" evidence="9">
    <location>
        <begin position="280"/>
        <end position="302"/>
    </location>
</feature>
<dbReference type="OrthoDB" id="9986677at2759"/>
<keyword evidence="7 9" id="KW-1133">Transmembrane helix</keyword>
<evidence type="ECO:0000256" key="9">
    <source>
        <dbReference type="SAM" id="Phobius"/>
    </source>
</evidence>
<dbReference type="AlphaFoldDB" id="A0A9P9WPS6"/>
<feature type="transmembrane region" description="Helical" evidence="9">
    <location>
        <begin position="508"/>
        <end position="531"/>
    </location>
</feature>
<evidence type="ECO:0000256" key="4">
    <source>
        <dbReference type="ARBA" id="ARBA00022692"/>
    </source>
</evidence>
<dbReference type="GO" id="GO:0035673">
    <property type="term" value="F:oligopeptide transmembrane transporter activity"/>
    <property type="evidence" value="ECO:0007669"/>
    <property type="project" value="InterPro"/>
</dbReference>